<name>M5E3Z2_9FIRM</name>
<proteinExistence type="predicted"/>
<accession>M5E3Z2</accession>
<organism evidence="1 2">
    <name type="scientific">Halanaerobium saccharolyticum subsp. saccharolyticum DSM 6643</name>
    <dbReference type="NCBI Taxonomy" id="1293054"/>
    <lineage>
        <taxon>Bacteria</taxon>
        <taxon>Bacillati</taxon>
        <taxon>Bacillota</taxon>
        <taxon>Clostridia</taxon>
        <taxon>Halanaerobiales</taxon>
        <taxon>Halanaerobiaceae</taxon>
        <taxon>Halanaerobium</taxon>
    </lineage>
</organism>
<keyword evidence="2" id="KW-1185">Reference proteome</keyword>
<gene>
    <name evidence="1" type="ORF">HSACCH_02433</name>
</gene>
<dbReference type="InParanoid" id="M5E3Z2"/>
<dbReference type="RefSeq" id="WP_005490239.1">
    <property type="nucleotide sequence ID" value="NZ_CAUI01000023.1"/>
</dbReference>
<evidence type="ECO:0000313" key="2">
    <source>
        <dbReference type="Proteomes" id="UP000012063"/>
    </source>
</evidence>
<comment type="caution">
    <text evidence="1">The sequence shown here is derived from an EMBL/GenBank/DDBJ whole genome shotgun (WGS) entry which is preliminary data.</text>
</comment>
<dbReference type="Proteomes" id="UP000012063">
    <property type="component" value="Unassembled WGS sequence"/>
</dbReference>
<dbReference type="EMBL" id="CAUI01000023">
    <property type="protein sequence ID" value="CCU80931.1"/>
    <property type="molecule type" value="Genomic_DNA"/>
</dbReference>
<dbReference type="AlphaFoldDB" id="M5E3Z2"/>
<sequence length="169" mass="19395">MTFFEFLISIQGIIGVIIGFILRGLREKGEVYAFLHDDKVNINPKGDRLDDKGKSYVNINNVDDAFCGGGALNIEILNDARLPKKVIIDKIKFSWRNKIIIGEVINIEVKGKDYNGDNFISLDSKESKKGKFYIEITKEDLKKIDNDKIYPNRLVGFDSRRNKVYIKVY</sequence>
<reference evidence="2" key="1">
    <citation type="journal article" date="2013" name="Genome Announc.">
        <title>Genome Sequence of Halanaerobium saccharolyticum subsp. saccharolyticum Strain DSM 6643T, a Halophilic Hydrogen-Producing Bacterium.</title>
        <authorList>
            <person name="Kivisto A."/>
            <person name="Larjo A."/>
            <person name="Ciranna A."/>
            <person name="Santala V."/>
            <person name="Roos C."/>
            <person name="Karp M."/>
        </authorList>
    </citation>
    <scope>NUCLEOTIDE SEQUENCE [LARGE SCALE GENOMIC DNA]</scope>
    <source>
        <strain evidence="2">DSM 6643</strain>
    </source>
</reference>
<evidence type="ECO:0000313" key="1">
    <source>
        <dbReference type="EMBL" id="CCU80931.1"/>
    </source>
</evidence>
<protein>
    <submittedName>
        <fullName evidence="1">Uncharacterized protein</fullName>
    </submittedName>
</protein>